<keyword evidence="2" id="KW-1185">Reference proteome</keyword>
<gene>
    <name evidence="1" type="ORF">L2E82_05157</name>
</gene>
<sequence>MEDPDVPSLSDLQVSEPLFIFEPKSVQRMEMIGGKIPADEKKKVEDVVEQAVQWLESNNLKYTRPLGESGD</sequence>
<dbReference type="EMBL" id="CM042009">
    <property type="protein sequence ID" value="KAI3791389.1"/>
    <property type="molecule type" value="Genomic_DNA"/>
</dbReference>
<evidence type="ECO:0000313" key="1">
    <source>
        <dbReference type="EMBL" id="KAI3791389.1"/>
    </source>
</evidence>
<name>A0ACB9H6R1_CICIN</name>
<proteinExistence type="predicted"/>
<protein>
    <submittedName>
        <fullName evidence="1">Uncharacterized protein</fullName>
    </submittedName>
</protein>
<dbReference type="Proteomes" id="UP001055811">
    <property type="component" value="Linkage Group LG01"/>
</dbReference>
<reference evidence="2" key="1">
    <citation type="journal article" date="2022" name="Mol. Ecol. Resour.">
        <title>The genomes of chicory, endive, great burdock and yacon provide insights into Asteraceae palaeo-polyploidization history and plant inulin production.</title>
        <authorList>
            <person name="Fan W."/>
            <person name="Wang S."/>
            <person name="Wang H."/>
            <person name="Wang A."/>
            <person name="Jiang F."/>
            <person name="Liu H."/>
            <person name="Zhao H."/>
            <person name="Xu D."/>
            <person name="Zhang Y."/>
        </authorList>
    </citation>
    <scope>NUCLEOTIDE SEQUENCE [LARGE SCALE GENOMIC DNA]</scope>
    <source>
        <strain evidence="2">cv. Punajuju</strain>
    </source>
</reference>
<reference evidence="1 2" key="2">
    <citation type="journal article" date="2022" name="Mol. Ecol. Resour.">
        <title>The genomes of chicory, endive, great burdock and yacon provide insights into Asteraceae paleo-polyploidization history and plant inulin production.</title>
        <authorList>
            <person name="Fan W."/>
            <person name="Wang S."/>
            <person name="Wang H."/>
            <person name="Wang A."/>
            <person name="Jiang F."/>
            <person name="Liu H."/>
            <person name="Zhao H."/>
            <person name="Xu D."/>
            <person name="Zhang Y."/>
        </authorList>
    </citation>
    <scope>NUCLEOTIDE SEQUENCE [LARGE SCALE GENOMIC DNA]</scope>
    <source>
        <strain evidence="2">cv. Punajuju</strain>
        <tissue evidence="1">Leaves</tissue>
    </source>
</reference>
<evidence type="ECO:0000313" key="2">
    <source>
        <dbReference type="Proteomes" id="UP001055811"/>
    </source>
</evidence>
<accession>A0ACB9H6R1</accession>
<comment type="caution">
    <text evidence="1">The sequence shown here is derived from an EMBL/GenBank/DDBJ whole genome shotgun (WGS) entry which is preliminary data.</text>
</comment>
<organism evidence="1 2">
    <name type="scientific">Cichorium intybus</name>
    <name type="common">Chicory</name>
    <dbReference type="NCBI Taxonomy" id="13427"/>
    <lineage>
        <taxon>Eukaryota</taxon>
        <taxon>Viridiplantae</taxon>
        <taxon>Streptophyta</taxon>
        <taxon>Embryophyta</taxon>
        <taxon>Tracheophyta</taxon>
        <taxon>Spermatophyta</taxon>
        <taxon>Magnoliopsida</taxon>
        <taxon>eudicotyledons</taxon>
        <taxon>Gunneridae</taxon>
        <taxon>Pentapetalae</taxon>
        <taxon>asterids</taxon>
        <taxon>campanulids</taxon>
        <taxon>Asterales</taxon>
        <taxon>Asteraceae</taxon>
        <taxon>Cichorioideae</taxon>
        <taxon>Cichorieae</taxon>
        <taxon>Cichoriinae</taxon>
        <taxon>Cichorium</taxon>
    </lineage>
</organism>